<proteinExistence type="predicted"/>
<dbReference type="EMBL" id="VWVM01000001">
    <property type="protein sequence ID" value="KAA6129154.1"/>
    <property type="molecule type" value="Genomic_DNA"/>
</dbReference>
<dbReference type="InterPro" id="IPR010982">
    <property type="entry name" value="Lambda_DNA-bd_dom_sf"/>
</dbReference>
<feature type="domain" description="HTH cro/C1-type" evidence="1">
    <location>
        <begin position="5"/>
        <end position="59"/>
    </location>
</feature>
<comment type="caution">
    <text evidence="2">The sequence shown here is derived from an EMBL/GenBank/DDBJ whole genome shotgun (WGS) entry which is preliminary data.</text>
</comment>
<organism evidence="2 3">
    <name type="scientific">Candidatus Pantoea gossypiicola</name>
    <dbReference type="NCBI Taxonomy" id="2608008"/>
    <lineage>
        <taxon>Bacteria</taxon>
        <taxon>Pseudomonadati</taxon>
        <taxon>Pseudomonadota</taxon>
        <taxon>Gammaproteobacteria</taxon>
        <taxon>Enterobacterales</taxon>
        <taxon>Erwiniaceae</taxon>
        <taxon>Pantoea</taxon>
    </lineage>
</organism>
<dbReference type="Pfam" id="PF01381">
    <property type="entry name" value="HTH_3"/>
    <property type="match status" value="1"/>
</dbReference>
<dbReference type="AlphaFoldDB" id="A0AB34CS29"/>
<name>A0AB34CS29_9GAMM</name>
<reference evidence="2 3" key="1">
    <citation type="submission" date="2019-09" db="EMBL/GenBank/DDBJ databases">
        <title>Genomic diversity of phyloplane-associated Pantoea species in Pakistan cotton crop.</title>
        <authorList>
            <person name="Tufail M.R."/>
            <person name="Cook D.R."/>
        </authorList>
    </citation>
    <scope>NUCLEOTIDE SEQUENCE [LARGE SCALE GENOMIC DNA]</scope>
    <source>
        <strain evidence="2 3">B_8</strain>
    </source>
</reference>
<dbReference type="Gene3D" id="1.10.260.40">
    <property type="entry name" value="lambda repressor-like DNA-binding domains"/>
    <property type="match status" value="1"/>
</dbReference>
<dbReference type="RefSeq" id="WP_150019284.1">
    <property type="nucleotide sequence ID" value="NZ_VWVM01000001.1"/>
</dbReference>
<evidence type="ECO:0000313" key="2">
    <source>
        <dbReference type="EMBL" id="KAA6129154.1"/>
    </source>
</evidence>
<dbReference type="PROSITE" id="PS50943">
    <property type="entry name" value="HTH_CROC1"/>
    <property type="match status" value="1"/>
</dbReference>
<accession>A0AB34CS29</accession>
<dbReference type="SUPFAM" id="SSF47413">
    <property type="entry name" value="lambda repressor-like DNA-binding domains"/>
    <property type="match status" value="1"/>
</dbReference>
<gene>
    <name evidence="2" type="ORF">F3I20_01545</name>
</gene>
<dbReference type="Proteomes" id="UP000324255">
    <property type="component" value="Unassembled WGS sequence"/>
</dbReference>
<sequence>MQTPLRDIRKHRGLTLQHVATAINLDVGNLSRIERGMQIPSLEVAERLSTFFEGQITEMQILYPHRYLKTNGAA</sequence>
<dbReference type="SMART" id="SM00530">
    <property type="entry name" value="HTH_XRE"/>
    <property type="match status" value="1"/>
</dbReference>
<dbReference type="CDD" id="cd00093">
    <property type="entry name" value="HTH_XRE"/>
    <property type="match status" value="1"/>
</dbReference>
<evidence type="ECO:0000259" key="1">
    <source>
        <dbReference type="PROSITE" id="PS50943"/>
    </source>
</evidence>
<dbReference type="InterPro" id="IPR001387">
    <property type="entry name" value="Cro/C1-type_HTH"/>
</dbReference>
<evidence type="ECO:0000313" key="3">
    <source>
        <dbReference type="Proteomes" id="UP000324255"/>
    </source>
</evidence>
<keyword evidence="3" id="KW-1185">Reference proteome</keyword>
<protein>
    <submittedName>
        <fullName evidence="2">Helix-turn-helix transcriptional regulator</fullName>
    </submittedName>
</protein>
<dbReference type="GO" id="GO:0003677">
    <property type="term" value="F:DNA binding"/>
    <property type="evidence" value="ECO:0007669"/>
    <property type="project" value="InterPro"/>
</dbReference>